<feature type="transmembrane region" description="Helical" evidence="6">
    <location>
        <begin position="402"/>
        <end position="423"/>
    </location>
</feature>
<evidence type="ECO:0000256" key="2">
    <source>
        <dbReference type="ARBA" id="ARBA00022475"/>
    </source>
</evidence>
<feature type="transmembrane region" description="Helical" evidence="6">
    <location>
        <begin position="312"/>
        <end position="334"/>
    </location>
</feature>
<accession>A0ABT8RWV5</accession>
<evidence type="ECO:0008006" key="9">
    <source>
        <dbReference type="Google" id="ProtNLM"/>
    </source>
</evidence>
<dbReference type="PANTHER" id="PTHR30250">
    <property type="entry name" value="PST FAMILY PREDICTED COLANIC ACID TRANSPORTER"/>
    <property type="match status" value="1"/>
</dbReference>
<evidence type="ECO:0000256" key="3">
    <source>
        <dbReference type="ARBA" id="ARBA00022692"/>
    </source>
</evidence>
<feature type="transmembrane region" description="Helical" evidence="6">
    <location>
        <begin position="346"/>
        <end position="365"/>
    </location>
</feature>
<evidence type="ECO:0000256" key="5">
    <source>
        <dbReference type="ARBA" id="ARBA00023136"/>
    </source>
</evidence>
<name>A0ABT8RWV5_9BURK</name>
<keyword evidence="8" id="KW-1185">Reference proteome</keyword>
<feature type="transmembrane region" description="Helical" evidence="6">
    <location>
        <begin position="121"/>
        <end position="142"/>
    </location>
</feature>
<dbReference type="EMBL" id="JAUKVY010000001">
    <property type="protein sequence ID" value="MDO1531121.1"/>
    <property type="molecule type" value="Genomic_DNA"/>
</dbReference>
<feature type="transmembrane region" description="Helical" evidence="6">
    <location>
        <begin position="21"/>
        <end position="43"/>
    </location>
</feature>
<keyword evidence="5 6" id="KW-0472">Membrane</keyword>
<feature type="transmembrane region" description="Helical" evidence="6">
    <location>
        <begin position="377"/>
        <end position="396"/>
    </location>
</feature>
<comment type="subcellular location">
    <subcellularLocation>
        <location evidence="1">Cell membrane</location>
        <topology evidence="1">Multi-pass membrane protein</topology>
    </subcellularLocation>
</comment>
<feature type="transmembrane region" description="Helical" evidence="6">
    <location>
        <begin position="239"/>
        <end position="260"/>
    </location>
</feature>
<comment type="caution">
    <text evidence="7">The sequence shown here is derived from an EMBL/GenBank/DDBJ whole genome shotgun (WGS) entry which is preliminary data.</text>
</comment>
<dbReference type="RefSeq" id="WP_301803206.1">
    <property type="nucleotide sequence ID" value="NZ_JAUJZH010000001.1"/>
</dbReference>
<feature type="transmembrane region" description="Helical" evidence="6">
    <location>
        <begin position="187"/>
        <end position="206"/>
    </location>
</feature>
<sequence>MTDDSRTPVNLATRLRKIAMVGGVETFGVIAGGIAGLLIVNVLPKDAYASYTFLTACLTLLLGVTDLGLAHCCLPVVGQRAREIPWVVGACRQVFYRRWLLLVVGLAIVVPYWFVNSRGHGWLNGGYLLASAVALVGVLFTLREHYLGTVLTILGHVTSLSRIGLTSTVVRIALVCAVLALPLGPWAVAGVVAATVVASSVSILLIRRDFAEREIPDTRLDAADAKRVDAQVIRIAKPLVLPAIFYQLQGVITVFLVSLFGTSSMVAEVGAFGRLAMALVVVDRVTHILLFPAIARAEAGQALRAIVWRAHVSYLGMMALVLLSAYFLPQYWILLLGEKYRSLEPLVWMLFLSSILAAAAGFAFSSLTVRGATAGQSYSILVTLAVQSLYLAVIGVSDLRSVLGFSIATGVANVIFQYGLLALRWRQWGADSQVRR</sequence>
<proteinExistence type="predicted"/>
<gene>
    <name evidence="7" type="ORF">Q2T77_02385</name>
</gene>
<organism evidence="7 8">
    <name type="scientific">Variovorax ginsengisoli</name>
    <dbReference type="NCBI Taxonomy" id="363844"/>
    <lineage>
        <taxon>Bacteria</taxon>
        <taxon>Pseudomonadati</taxon>
        <taxon>Pseudomonadota</taxon>
        <taxon>Betaproteobacteria</taxon>
        <taxon>Burkholderiales</taxon>
        <taxon>Comamonadaceae</taxon>
        <taxon>Variovorax</taxon>
    </lineage>
</organism>
<keyword evidence="4 6" id="KW-1133">Transmembrane helix</keyword>
<evidence type="ECO:0000256" key="4">
    <source>
        <dbReference type="ARBA" id="ARBA00022989"/>
    </source>
</evidence>
<feature type="transmembrane region" description="Helical" evidence="6">
    <location>
        <begin position="49"/>
        <end position="74"/>
    </location>
</feature>
<dbReference type="InterPro" id="IPR050833">
    <property type="entry name" value="Poly_Biosynth_Transport"/>
</dbReference>
<evidence type="ECO:0000313" key="8">
    <source>
        <dbReference type="Proteomes" id="UP001169027"/>
    </source>
</evidence>
<dbReference type="Proteomes" id="UP001169027">
    <property type="component" value="Unassembled WGS sequence"/>
</dbReference>
<keyword evidence="3 6" id="KW-0812">Transmembrane</keyword>
<feature type="transmembrane region" description="Helical" evidence="6">
    <location>
        <begin position="272"/>
        <end position="291"/>
    </location>
</feature>
<keyword evidence="2" id="KW-1003">Cell membrane</keyword>
<evidence type="ECO:0000313" key="7">
    <source>
        <dbReference type="EMBL" id="MDO1531121.1"/>
    </source>
</evidence>
<reference evidence="7" key="1">
    <citation type="submission" date="2023-06" db="EMBL/GenBank/DDBJ databases">
        <authorList>
            <person name="Jiang Y."/>
            <person name="Liu Q."/>
        </authorList>
    </citation>
    <scope>NUCLEOTIDE SEQUENCE</scope>
    <source>
        <strain evidence="7">CGMCC 1.12090</strain>
    </source>
</reference>
<evidence type="ECO:0000256" key="6">
    <source>
        <dbReference type="SAM" id="Phobius"/>
    </source>
</evidence>
<feature type="transmembrane region" description="Helical" evidence="6">
    <location>
        <begin position="95"/>
        <end position="115"/>
    </location>
</feature>
<evidence type="ECO:0000256" key="1">
    <source>
        <dbReference type="ARBA" id="ARBA00004651"/>
    </source>
</evidence>
<protein>
    <recommendedName>
        <fullName evidence="9">Polysaccharide biosynthesis protein</fullName>
    </recommendedName>
</protein>
<dbReference type="PANTHER" id="PTHR30250:SF11">
    <property type="entry name" value="O-ANTIGEN TRANSPORTER-RELATED"/>
    <property type="match status" value="1"/>
</dbReference>